<evidence type="ECO:0000256" key="3">
    <source>
        <dbReference type="SAM" id="SignalP"/>
    </source>
</evidence>
<dbReference type="EMBL" id="LT629779">
    <property type="protein sequence ID" value="SDT60022.1"/>
    <property type="molecule type" value="Genomic_DNA"/>
</dbReference>
<dbReference type="Pfam" id="PF01522">
    <property type="entry name" value="Polysacc_deac_1"/>
    <property type="match status" value="1"/>
</dbReference>
<evidence type="ECO:0000259" key="4">
    <source>
        <dbReference type="PROSITE" id="PS51677"/>
    </source>
</evidence>
<evidence type="ECO:0000313" key="6">
    <source>
        <dbReference type="Proteomes" id="UP000198751"/>
    </source>
</evidence>
<dbReference type="InterPro" id="IPR050248">
    <property type="entry name" value="Polysacc_deacetylase_ArnD"/>
</dbReference>
<dbReference type="InterPro" id="IPR011330">
    <property type="entry name" value="Glyco_hydro/deAcase_b/a-brl"/>
</dbReference>
<proteinExistence type="predicted"/>
<protein>
    <submittedName>
        <fullName evidence="5">Peptidoglycan/xylan/chitin deacetylase, PgdA/CDA1 family</fullName>
    </submittedName>
</protein>
<name>A0A1H2BPR2_9MICC</name>
<dbReference type="GO" id="GO:0016020">
    <property type="term" value="C:membrane"/>
    <property type="evidence" value="ECO:0007669"/>
    <property type="project" value="TreeGrafter"/>
</dbReference>
<keyword evidence="6" id="KW-1185">Reference proteome</keyword>
<feature type="signal peptide" evidence="3">
    <location>
        <begin position="1"/>
        <end position="36"/>
    </location>
</feature>
<dbReference type="AlphaFoldDB" id="A0A1H2BPR2"/>
<evidence type="ECO:0000256" key="2">
    <source>
        <dbReference type="ARBA" id="ARBA00022801"/>
    </source>
</evidence>
<feature type="chain" id="PRO_5009270234" evidence="3">
    <location>
        <begin position="37"/>
        <end position="249"/>
    </location>
</feature>
<dbReference type="PANTHER" id="PTHR10587:SF133">
    <property type="entry name" value="CHITIN DEACETYLASE 1-RELATED"/>
    <property type="match status" value="1"/>
</dbReference>
<dbReference type="InterPro" id="IPR002509">
    <property type="entry name" value="NODB_dom"/>
</dbReference>
<dbReference type="PANTHER" id="PTHR10587">
    <property type="entry name" value="GLYCOSYL TRANSFERASE-RELATED"/>
    <property type="match status" value="1"/>
</dbReference>
<feature type="domain" description="NodB homology" evidence="4">
    <location>
        <begin position="40"/>
        <end position="227"/>
    </location>
</feature>
<dbReference type="GO" id="GO:0046872">
    <property type="term" value="F:metal ion binding"/>
    <property type="evidence" value="ECO:0007669"/>
    <property type="project" value="UniProtKB-KW"/>
</dbReference>
<keyword evidence="3" id="KW-0732">Signal</keyword>
<dbReference type="PROSITE" id="PS51677">
    <property type="entry name" value="NODB"/>
    <property type="match status" value="1"/>
</dbReference>
<evidence type="ECO:0000256" key="1">
    <source>
        <dbReference type="ARBA" id="ARBA00022723"/>
    </source>
</evidence>
<dbReference type="Proteomes" id="UP000198751">
    <property type="component" value="Chromosome I"/>
</dbReference>
<dbReference type="GO" id="GO:0016810">
    <property type="term" value="F:hydrolase activity, acting on carbon-nitrogen (but not peptide) bonds"/>
    <property type="evidence" value="ECO:0007669"/>
    <property type="project" value="InterPro"/>
</dbReference>
<gene>
    <name evidence="5" type="ORF">SAMN04489743_3852</name>
</gene>
<evidence type="ECO:0000313" key="5">
    <source>
        <dbReference type="EMBL" id="SDT60022.1"/>
    </source>
</evidence>
<organism evidence="5 6">
    <name type="scientific">Pseudarthrobacter equi</name>
    <dbReference type="NCBI Taxonomy" id="728066"/>
    <lineage>
        <taxon>Bacteria</taxon>
        <taxon>Bacillati</taxon>
        <taxon>Actinomycetota</taxon>
        <taxon>Actinomycetes</taxon>
        <taxon>Micrococcales</taxon>
        <taxon>Micrococcaceae</taxon>
        <taxon>Pseudarthrobacter</taxon>
    </lineage>
</organism>
<dbReference type="GO" id="GO:0005975">
    <property type="term" value="P:carbohydrate metabolic process"/>
    <property type="evidence" value="ECO:0007669"/>
    <property type="project" value="InterPro"/>
</dbReference>
<keyword evidence="2" id="KW-0378">Hydrolase</keyword>
<dbReference type="Gene3D" id="3.20.20.370">
    <property type="entry name" value="Glycoside hydrolase/deacetylase"/>
    <property type="match status" value="1"/>
</dbReference>
<accession>A0A1H2BPR2</accession>
<keyword evidence="1" id="KW-0479">Metal-binding</keyword>
<sequence length="249" mass="26617">MGRETSTMKSKFAAVVLAAASLAAALLMGSPMAANAADKPLIGLTFDDGPSVQRTAFVLDVLKQKGVKATFFLQGNHAQQYPDLVRRIKAEGHVIGNHSWDHANFPELSQTRQRQEVDRTNAAISAITGATPKLMRFPFGNSTSYSLNYIRSIGMSGGIQWRWHVGQPGDFECPGAAGVQKYVLDEAAPGAIILLHDGNDVLSCPASQWSYLARTIDALRARGYDFGVVAPSATANPLNEGSYGVVVAP</sequence>
<dbReference type="SUPFAM" id="SSF88713">
    <property type="entry name" value="Glycoside hydrolase/deacetylase"/>
    <property type="match status" value="1"/>
</dbReference>
<dbReference type="CDD" id="cd10917">
    <property type="entry name" value="CE4_NodB_like_6s_7s"/>
    <property type="match status" value="1"/>
</dbReference>
<reference evidence="6" key="1">
    <citation type="submission" date="2016-10" db="EMBL/GenBank/DDBJ databases">
        <authorList>
            <person name="Varghese N."/>
            <person name="Submissions S."/>
        </authorList>
    </citation>
    <scope>NUCLEOTIDE SEQUENCE [LARGE SCALE GENOMIC DNA]</scope>
    <source>
        <strain evidence="6">IMMIB L-1606</strain>
    </source>
</reference>